<dbReference type="Proteomes" id="UP000295706">
    <property type="component" value="Unassembled WGS sequence"/>
</dbReference>
<dbReference type="RefSeq" id="WP_132117683.1">
    <property type="nucleotide sequence ID" value="NZ_SMJU01000006.1"/>
</dbReference>
<dbReference type="PROSITE" id="PS51318">
    <property type="entry name" value="TAT"/>
    <property type="match status" value="1"/>
</dbReference>
<comment type="caution">
    <text evidence="2">The sequence shown here is derived from an EMBL/GenBank/DDBJ whole genome shotgun (WGS) entry which is preliminary data.</text>
</comment>
<dbReference type="OrthoDB" id="9763611at2"/>
<dbReference type="InterPro" id="IPR036291">
    <property type="entry name" value="NAD(P)-bd_dom_sf"/>
</dbReference>
<gene>
    <name evidence="2" type="ORF">EZE20_11530</name>
</gene>
<dbReference type="PANTHER" id="PTHR43818:SF5">
    <property type="entry name" value="OXIDOREDUCTASE FAMILY PROTEIN"/>
    <property type="match status" value="1"/>
</dbReference>
<evidence type="ECO:0000259" key="1">
    <source>
        <dbReference type="Pfam" id="PF01408"/>
    </source>
</evidence>
<dbReference type="InterPro" id="IPR050463">
    <property type="entry name" value="Gfo/Idh/MocA_oxidrdct_glycsds"/>
</dbReference>
<evidence type="ECO:0000313" key="2">
    <source>
        <dbReference type="EMBL" id="TDB65322.1"/>
    </source>
</evidence>
<dbReference type="PANTHER" id="PTHR43818">
    <property type="entry name" value="BCDNA.GH03377"/>
    <property type="match status" value="1"/>
</dbReference>
<proteinExistence type="predicted"/>
<dbReference type="Pfam" id="PF01408">
    <property type="entry name" value="GFO_IDH_MocA"/>
    <property type="match status" value="1"/>
</dbReference>
<sequence length="446" mass="50035">MSNRRDFIKKATLATAGVALGTQAFSAASYRKIVGANDRVRVGIIGFSDRFRSSLAPSFMEHAKEMNFEFMGVSDIWTRRREEAEKTLKGKGWVSNDFVKCRNNDELLARKDVDAVIISTADFQHALHSVDAVRSGRDVYMEKPFAESLEDAKLALKTAEASKQIVQVGSQRRSAPNYHAANEFINSGKFGDISMVEMTWNVNQPGRWRRPDLVDSIKKEDVDWDRFLLNRPKVAWNPRYYLEYRLFYPYSSGIPGQWMSHQIDTVHWFAGLEAPRSVVANGGVYVWKDGRTNADTFTAVFEYGPFNDKNKGFQVIYSSRMHQAAGDVKEYYYSNGGMINLDTNKITPEGGLAAGPAKAMGMSANMLPEMSLASTMKMETGANTGADPMTSLHMRNWMDCIRSRKQPNAPARAGFNHAVANIMATQALHTGKRVTWDETKKDIVVS</sequence>
<feature type="domain" description="Gfo/Idh/MocA-like oxidoreductase N-terminal" evidence="1">
    <location>
        <begin position="40"/>
        <end position="169"/>
    </location>
</feature>
<organism evidence="2 3">
    <name type="scientific">Arundinibacter roseus</name>
    <dbReference type="NCBI Taxonomy" id="2070510"/>
    <lineage>
        <taxon>Bacteria</taxon>
        <taxon>Pseudomonadati</taxon>
        <taxon>Bacteroidota</taxon>
        <taxon>Cytophagia</taxon>
        <taxon>Cytophagales</taxon>
        <taxon>Spirosomataceae</taxon>
        <taxon>Arundinibacter</taxon>
    </lineage>
</organism>
<dbReference type="Gene3D" id="3.40.50.720">
    <property type="entry name" value="NAD(P)-binding Rossmann-like Domain"/>
    <property type="match status" value="1"/>
</dbReference>
<dbReference type="SUPFAM" id="SSF51735">
    <property type="entry name" value="NAD(P)-binding Rossmann-fold domains"/>
    <property type="match status" value="1"/>
</dbReference>
<dbReference type="GO" id="GO:0000166">
    <property type="term" value="F:nucleotide binding"/>
    <property type="evidence" value="ECO:0007669"/>
    <property type="project" value="InterPro"/>
</dbReference>
<keyword evidence="3" id="KW-1185">Reference proteome</keyword>
<accession>A0A4R4KEM3</accession>
<dbReference type="AlphaFoldDB" id="A0A4R4KEM3"/>
<name>A0A4R4KEM3_9BACT</name>
<dbReference type="SUPFAM" id="SSF55347">
    <property type="entry name" value="Glyceraldehyde-3-phosphate dehydrogenase-like, C-terminal domain"/>
    <property type="match status" value="1"/>
</dbReference>
<evidence type="ECO:0000313" key="3">
    <source>
        <dbReference type="Proteomes" id="UP000295706"/>
    </source>
</evidence>
<dbReference type="Gene3D" id="3.30.360.10">
    <property type="entry name" value="Dihydrodipicolinate Reductase, domain 2"/>
    <property type="match status" value="1"/>
</dbReference>
<dbReference type="InterPro" id="IPR006311">
    <property type="entry name" value="TAT_signal"/>
</dbReference>
<dbReference type="NCBIfam" id="TIGR01409">
    <property type="entry name" value="TAT_signal_seq"/>
    <property type="match status" value="1"/>
</dbReference>
<dbReference type="InterPro" id="IPR019546">
    <property type="entry name" value="TAT_signal_bac_arc"/>
</dbReference>
<dbReference type="EMBL" id="SMJU01000006">
    <property type="protein sequence ID" value="TDB65322.1"/>
    <property type="molecule type" value="Genomic_DNA"/>
</dbReference>
<reference evidence="2 3" key="1">
    <citation type="submission" date="2019-02" db="EMBL/GenBank/DDBJ databases">
        <title>Arundinibacter roseus gen. nov., sp. nov., a new member of the family Cytophagaceae.</title>
        <authorList>
            <person name="Szuroczki S."/>
            <person name="Khayer B."/>
            <person name="Sproer C."/>
            <person name="Toumi M."/>
            <person name="Szabo A."/>
            <person name="Felfoldi T."/>
            <person name="Schumann P."/>
            <person name="Toth E."/>
        </authorList>
    </citation>
    <scope>NUCLEOTIDE SEQUENCE [LARGE SCALE GENOMIC DNA]</scope>
    <source>
        <strain evidence="2 3">DMA-k-7a</strain>
    </source>
</reference>
<dbReference type="InterPro" id="IPR000683">
    <property type="entry name" value="Gfo/Idh/MocA-like_OxRdtase_N"/>
</dbReference>
<protein>
    <submittedName>
        <fullName evidence="2">Gfo/Idh/MocA family oxidoreductase</fullName>
    </submittedName>
</protein>